<dbReference type="AlphaFoldDB" id="A0A0A2UX64"/>
<dbReference type="Proteomes" id="UP000030153">
    <property type="component" value="Unassembled WGS sequence"/>
</dbReference>
<dbReference type="RefSeq" id="WP_036780171.1">
    <property type="nucleotide sequence ID" value="NZ_AVBG01000002.1"/>
</dbReference>
<dbReference type="PANTHER" id="PTHR34293:SF1">
    <property type="entry name" value="HTH-TYPE TRANSCRIPTIONAL REGULATOR TRMBL2"/>
    <property type="match status" value="1"/>
</dbReference>
<evidence type="ECO:0000313" key="2">
    <source>
        <dbReference type="EMBL" id="KGP92529.1"/>
    </source>
</evidence>
<name>A0A0A2UX64_9BACI</name>
<dbReference type="InterPro" id="IPR036390">
    <property type="entry name" value="WH_DNA-bd_sf"/>
</dbReference>
<keyword evidence="3" id="KW-1185">Reference proteome</keyword>
<proteinExistence type="predicted"/>
<dbReference type="STRING" id="1385513.N780_14145"/>
<dbReference type="SUPFAM" id="SSF46785">
    <property type="entry name" value="Winged helix' DNA-binding domain"/>
    <property type="match status" value="1"/>
</dbReference>
<dbReference type="PANTHER" id="PTHR34293">
    <property type="entry name" value="HTH-TYPE TRANSCRIPTIONAL REGULATOR TRMBL2"/>
    <property type="match status" value="1"/>
</dbReference>
<dbReference type="CDD" id="cd09124">
    <property type="entry name" value="PLDc_like_TrmB_middle"/>
    <property type="match status" value="1"/>
</dbReference>
<dbReference type="InterPro" id="IPR036388">
    <property type="entry name" value="WH-like_DNA-bd_sf"/>
</dbReference>
<organism evidence="2 3">
    <name type="scientific">Pontibacillus chungwhensis BH030062</name>
    <dbReference type="NCBI Taxonomy" id="1385513"/>
    <lineage>
        <taxon>Bacteria</taxon>
        <taxon>Bacillati</taxon>
        <taxon>Bacillota</taxon>
        <taxon>Bacilli</taxon>
        <taxon>Bacillales</taxon>
        <taxon>Bacillaceae</taxon>
        <taxon>Pontibacillus</taxon>
    </lineage>
</organism>
<dbReference type="OrthoDB" id="1493540at2"/>
<dbReference type="Gene3D" id="1.10.10.10">
    <property type="entry name" value="Winged helix-like DNA-binding domain superfamily/Winged helix DNA-binding domain"/>
    <property type="match status" value="1"/>
</dbReference>
<comment type="caution">
    <text evidence="2">The sequence shown here is derived from an EMBL/GenBank/DDBJ whole genome shotgun (WGS) entry which is preliminary data.</text>
</comment>
<sequence>MLQPFGFTQYESKVYEALISVNEPLDATGIVKRSGIPRSKVYEVLQRMSEKGMILESTVDKKRQYTALPIESTIDKLKSDFEANVEHLRNVPITEAPSDDRVWTLKDDQSIQAVQKEMIQGAKDSIIISGWADDLRVHLPILEQFDRNGGQVEIHTIGELDTSIANVSILVPNSMHQTLERSRTLIIDNQEMIFAGIEQNAWQAIQTQSRPLVTFFKEFFYHDVALTEITKKYSDTILEDPSIRELLLKLRY</sequence>
<evidence type="ECO:0000259" key="1">
    <source>
        <dbReference type="Pfam" id="PF01978"/>
    </source>
</evidence>
<reference evidence="2 3" key="1">
    <citation type="submission" date="2013-08" db="EMBL/GenBank/DDBJ databases">
        <title>Genome of Pontibacillus chungwhensis.</title>
        <authorList>
            <person name="Wang Q."/>
            <person name="Wang G."/>
        </authorList>
    </citation>
    <scope>NUCLEOTIDE SEQUENCE [LARGE SCALE GENOMIC DNA]</scope>
    <source>
        <strain evidence="2 3">BH030062</strain>
    </source>
</reference>
<dbReference type="EMBL" id="AVBG01000002">
    <property type="protein sequence ID" value="KGP92529.1"/>
    <property type="molecule type" value="Genomic_DNA"/>
</dbReference>
<accession>A0A0A2UX64</accession>
<protein>
    <submittedName>
        <fullName evidence="2">TrmB family transcriptional regulator</fullName>
    </submittedName>
</protein>
<evidence type="ECO:0000313" key="3">
    <source>
        <dbReference type="Proteomes" id="UP000030153"/>
    </source>
</evidence>
<feature type="domain" description="Transcription regulator TrmB N-terminal" evidence="1">
    <location>
        <begin position="2"/>
        <end position="71"/>
    </location>
</feature>
<dbReference type="eggNOG" id="COG1378">
    <property type="taxonomic scope" value="Bacteria"/>
</dbReference>
<dbReference type="Pfam" id="PF01978">
    <property type="entry name" value="TrmB"/>
    <property type="match status" value="1"/>
</dbReference>
<dbReference type="InterPro" id="IPR051797">
    <property type="entry name" value="TrmB-like"/>
</dbReference>
<gene>
    <name evidence="2" type="ORF">N780_14145</name>
</gene>
<dbReference type="InterPro" id="IPR002831">
    <property type="entry name" value="Tscrpt_reg_TrmB_N"/>
</dbReference>